<dbReference type="OrthoDB" id="10456571at2759"/>
<dbReference type="AlphaFoldDB" id="A0A0D0E4N3"/>
<accession>A0A0D0E4N3</accession>
<feature type="region of interest" description="Disordered" evidence="1">
    <location>
        <begin position="1"/>
        <end position="63"/>
    </location>
</feature>
<evidence type="ECO:0000313" key="2">
    <source>
        <dbReference type="EMBL" id="KIK92255.1"/>
    </source>
</evidence>
<keyword evidence="3" id="KW-1185">Reference proteome</keyword>
<reference evidence="3" key="2">
    <citation type="submission" date="2015-01" db="EMBL/GenBank/DDBJ databases">
        <title>Evolutionary Origins and Diversification of the Mycorrhizal Mutualists.</title>
        <authorList>
            <consortium name="DOE Joint Genome Institute"/>
            <consortium name="Mycorrhizal Genomics Consortium"/>
            <person name="Kohler A."/>
            <person name="Kuo A."/>
            <person name="Nagy L.G."/>
            <person name="Floudas D."/>
            <person name="Copeland A."/>
            <person name="Barry K.W."/>
            <person name="Cichocki N."/>
            <person name="Veneault-Fourrey C."/>
            <person name="LaButti K."/>
            <person name="Lindquist E.A."/>
            <person name="Lipzen A."/>
            <person name="Lundell T."/>
            <person name="Morin E."/>
            <person name="Murat C."/>
            <person name="Riley R."/>
            <person name="Ohm R."/>
            <person name="Sun H."/>
            <person name="Tunlid A."/>
            <person name="Henrissat B."/>
            <person name="Grigoriev I.V."/>
            <person name="Hibbett D.S."/>
            <person name="Martin F."/>
        </authorList>
    </citation>
    <scope>NUCLEOTIDE SEQUENCE [LARGE SCALE GENOMIC DNA]</scope>
    <source>
        <strain evidence="3">Ve08.2h10</strain>
    </source>
</reference>
<dbReference type="HOGENOM" id="CLU_156716_0_0_1"/>
<dbReference type="Proteomes" id="UP000054538">
    <property type="component" value="Unassembled WGS sequence"/>
</dbReference>
<evidence type="ECO:0000313" key="3">
    <source>
        <dbReference type="Proteomes" id="UP000054538"/>
    </source>
</evidence>
<dbReference type="EMBL" id="KN825297">
    <property type="protein sequence ID" value="KIK92255.1"/>
    <property type="molecule type" value="Genomic_DNA"/>
</dbReference>
<evidence type="ECO:0000256" key="1">
    <source>
        <dbReference type="SAM" id="MobiDB-lite"/>
    </source>
</evidence>
<sequence length="134" mass="15158">MPDSWGPSSITPGNTALAMHQPHSSEHMLQVDKDKVQEGELTEDKEEDKEEEDKEGERRGTRLWGIDIGNDELMAEAEEVTLAYEYQLHGNDDNSHVLIRDLCGDDDESSESHSRVEDDQLPFICTSAAKRLKF</sequence>
<feature type="compositionally biased region" description="Basic and acidic residues" evidence="1">
    <location>
        <begin position="23"/>
        <end position="38"/>
    </location>
</feature>
<organism evidence="2 3">
    <name type="scientific">Paxillus rubicundulus Ve08.2h10</name>
    <dbReference type="NCBI Taxonomy" id="930991"/>
    <lineage>
        <taxon>Eukaryota</taxon>
        <taxon>Fungi</taxon>
        <taxon>Dikarya</taxon>
        <taxon>Basidiomycota</taxon>
        <taxon>Agaricomycotina</taxon>
        <taxon>Agaricomycetes</taxon>
        <taxon>Agaricomycetidae</taxon>
        <taxon>Boletales</taxon>
        <taxon>Paxilineae</taxon>
        <taxon>Paxillaceae</taxon>
        <taxon>Paxillus</taxon>
    </lineage>
</organism>
<protein>
    <submittedName>
        <fullName evidence="2">Uncharacterized protein</fullName>
    </submittedName>
</protein>
<dbReference type="InParanoid" id="A0A0D0E4N3"/>
<feature type="compositionally biased region" description="Polar residues" evidence="1">
    <location>
        <begin position="1"/>
        <end position="14"/>
    </location>
</feature>
<proteinExistence type="predicted"/>
<name>A0A0D0E4N3_9AGAM</name>
<gene>
    <name evidence="2" type="ORF">PAXRUDRAFT_147691</name>
</gene>
<feature type="compositionally biased region" description="Acidic residues" evidence="1">
    <location>
        <begin position="40"/>
        <end position="54"/>
    </location>
</feature>
<reference evidence="2 3" key="1">
    <citation type="submission" date="2014-04" db="EMBL/GenBank/DDBJ databases">
        <authorList>
            <consortium name="DOE Joint Genome Institute"/>
            <person name="Kuo A."/>
            <person name="Kohler A."/>
            <person name="Jargeat P."/>
            <person name="Nagy L.G."/>
            <person name="Floudas D."/>
            <person name="Copeland A."/>
            <person name="Barry K.W."/>
            <person name="Cichocki N."/>
            <person name="Veneault-Fourrey C."/>
            <person name="LaButti K."/>
            <person name="Lindquist E.A."/>
            <person name="Lipzen A."/>
            <person name="Lundell T."/>
            <person name="Morin E."/>
            <person name="Murat C."/>
            <person name="Sun H."/>
            <person name="Tunlid A."/>
            <person name="Henrissat B."/>
            <person name="Grigoriev I.V."/>
            <person name="Hibbett D.S."/>
            <person name="Martin F."/>
            <person name="Nordberg H.P."/>
            <person name="Cantor M.N."/>
            <person name="Hua S.X."/>
        </authorList>
    </citation>
    <scope>NUCLEOTIDE SEQUENCE [LARGE SCALE GENOMIC DNA]</scope>
    <source>
        <strain evidence="2 3">Ve08.2h10</strain>
    </source>
</reference>